<dbReference type="InterPro" id="IPR016187">
    <property type="entry name" value="CTDL_fold"/>
</dbReference>
<dbReference type="PANTHER" id="PTHR45784:SF5">
    <property type="entry name" value="C-TYPE LECTIN DOMAIN FAMILY 20 MEMBER A-RELATED"/>
    <property type="match status" value="1"/>
</dbReference>
<dbReference type="Proteomes" id="UP000261520">
    <property type="component" value="Unplaced"/>
</dbReference>
<name>A0A3B4ABC1_9GOBI</name>
<proteinExistence type="predicted"/>
<dbReference type="AlphaFoldDB" id="A0A3B4ABC1"/>
<dbReference type="Ensembl" id="ENSPMGT00000015340.1">
    <property type="protein sequence ID" value="ENSPMGP00000014377.1"/>
    <property type="gene ID" value="ENSPMGG00000011785.1"/>
</dbReference>
<dbReference type="SMART" id="SM00034">
    <property type="entry name" value="CLECT"/>
    <property type="match status" value="2"/>
</dbReference>
<feature type="domain" description="C-type lectin" evidence="2">
    <location>
        <begin position="21"/>
        <end position="122"/>
    </location>
</feature>
<feature type="signal peptide" evidence="1">
    <location>
        <begin position="1"/>
        <end position="18"/>
    </location>
</feature>
<dbReference type="STRING" id="409849.ENSPMGP00000014377"/>
<dbReference type="InterPro" id="IPR016186">
    <property type="entry name" value="C-type_lectin-like/link_sf"/>
</dbReference>
<keyword evidence="1" id="KW-0732">Signal</keyword>
<reference evidence="3" key="1">
    <citation type="submission" date="2025-08" db="UniProtKB">
        <authorList>
            <consortium name="Ensembl"/>
        </authorList>
    </citation>
    <scope>IDENTIFICATION</scope>
</reference>
<dbReference type="InterPro" id="IPR001304">
    <property type="entry name" value="C-type_lectin-like"/>
</dbReference>
<dbReference type="SUPFAM" id="SSF56436">
    <property type="entry name" value="C-type lectin-like"/>
    <property type="match status" value="2"/>
</dbReference>
<organism evidence="3 4">
    <name type="scientific">Periophthalmus magnuspinnatus</name>
    <dbReference type="NCBI Taxonomy" id="409849"/>
    <lineage>
        <taxon>Eukaryota</taxon>
        <taxon>Metazoa</taxon>
        <taxon>Chordata</taxon>
        <taxon>Craniata</taxon>
        <taxon>Vertebrata</taxon>
        <taxon>Euteleostomi</taxon>
        <taxon>Actinopterygii</taxon>
        <taxon>Neopterygii</taxon>
        <taxon>Teleostei</taxon>
        <taxon>Neoteleostei</taxon>
        <taxon>Acanthomorphata</taxon>
        <taxon>Gobiaria</taxon>
        <taxon>Gobiiformes</taxon>
        <taxon>Gobioidei</taxon>
        <taxon>Gobiidae</taxon>
        <taxon>Oxudercinae</taxon>
        <taxon>Periophthalmus</taxon>
    </lineage>
</organism>
<accession>A0A3B4ABC1</accession>
<evidence type="ECO:0000256" key="1">
    <source>
        <dbReference type="SAM" id="SignalP"/>
    </source>
</evidence>
<dbReference type="Pfam" id="PF00059">
    <property type="entry name" value="Lectin_C"/>
    <property type="match status" value="2"/>
</dbReference>
<keyword evidence="4" id="KW-1185">Reference proteome</keyword>
<dbReference type="CDD" id="cd00037">
    <property type="entry name" value="CLECT"/>
    <property type="match status" value="1"/>
</dbReference>
<evidence type="ECO:0000313" key="3">
    <source>
        <dbReference type="Ensembl" id="ENSPMGP00000014377.1"/>
    </source>
</evidence>
<dbReference type="PROSITE" id="PS50041">
    <property type="entry name" value="C_TYPE_LECTIN_2"/>
    <property type="match status" value="2"/>
</dbReference>
<dbReference type="Gene3D" id="3.10.100.10">
    <property type="entry name" value="Mannose-Binding Protein A, subunit A"/>
    <property type="match status" value="2"/>
</dbReference>
<feature type="domain" description="C-type lectin" evidence="2">
    <location>
        <begin position="117"/>
        <end position="232"/>
    </location>
</feature>
<dbReference type="PANTHER" id="PTHR45784">
    <property type="entry name" value="C-TYPE LECTIN DOMAIN FAMILY 20 MEMBER A-RELATED"/>
    <property type="match status" value="1"/>
</dbReference>
<sequence>MASDIILLLLLFAVSSSSIKYVYVENSLYWDGAQKFCRNNYADLAPVSGVYDMRLPQQTSVWIGLQRNSTNNIKWEWSGGGAVTGNFWGANQPDILRQKYGVIRNSFWYDEFETDLYKFLCSSVKVVRLPMQWEDAIDYCKKNYREMASVTSQAEMMLIQKELRKGVFTDDVWIGMHFLAGQWVWVNRRQVMYESWGVKGKPTCPMEKVQCALYIKEWNACDCAKPLYFICY</sequence>
<evidence type="ECO:0000313" key="4">
    <source>
        <dbReference type="Proteomes" id="UP000261520"/>
    </source>
</evidence>
<reference evidence="3" key="2">
    <citation type="submission" date="2025-09" db="UniProtKB">
        <authorList>
            <consortium name="Ensembl"/>
        </authorList>
    </citation>
    <scope>IDENTIFICATION</scope>
</reference>
<protein>
    <recommendedName>
        <fullName evidence="2">C-type lectin domain-containing protein</fullName>
    </recommendedName>
</protein>
<feature type="chain" id="PRO_5017431045" description="C-type lectin domain-containing protein" evidence="1">
    <location>
        <begin position="19"/>
        <end position="232"/>
    </location>
</feature>
<evidence type="ECO:0000259" key="2">
    <source>
        <dbReference type="PROSITE" id="PS50041"/>
    </source>
</evidence>